<dbReference type="PANTHER" id="PTHR31996">
    <property type="entry name" value="COILED-COIL DOMAIN-CONTAINING PROTEIN 115"/>
    <property type="match status" value="1"/>
</dbReference>
<feature type="compositionally biased region" description="Basic and acidic residues" evidence="3">
    <location>
        <begin position="139"/>
        <end position="154"/>
    </location>
</feature>
<evidence type="ECO:0000313" key="4">
    <source>
        <dbReference type="EMBL" id="KAL2816886.1"/>
    </source>
</evidence>
<feature type="compositionally biased region" description="Polar residues" evidence="3">
    <location>
        <begin position="118"/>
        <end position="132"/>
    </location>
</feature>
<sequence>MAQLITPPASRGSSEVPDVDSATELIQSLDRLLERYLELLDKHQKLQGELASTLSSGFISLAHANYTCPPGRRYGADYYDERMKAIRTVAIQPAPSAEPNYITEPGELPGQVFSIVSASSSHADEQSNSGIQTAPLDADAEKVAEPELQEDGKDSGAVNIAENPQDLPTPSEPAIAADTKPKSKKKKNSQASDPIRWYGILVPLSLRNAQKSFTEAVEGSLPELASVIVEMQAAERDIIRLRKELGRQ</sequence>
<evidence type="ECO:0000256" key="2">
    <source>
        <dbReference type="SAM" id="Coils"/>
    </source>
</evidence>
<comment type="caution">
    <text evidence="4">The sequence shown here is derived from an EMBL/GenBank/DDBJ whole genome shotgun (WGS) entry which is preliminary data.</text>
</comment>
<feature type="region of interest" description="Disordered" evidence="3">
    <location>
        <begin position="118"/>
        <end position="191"/>
    </location>
</feature>
<dbReference type="EMBL" id="JBFXLT010000020">
    <property type="protein sequence ID" value="KAL2816886.1"/>
    <property type="molecule type" value="Genomic_DNA"/>
</dbReference>
<dbReference type="PANTHER" id="PTHR31996:SF2">
    <property type="entry name" value="COILED-COIL DOMAIN-CONTAINING PROTEIN 115"/>
    <property type="match status" value="1"/>
</dbReference>
<dbReference type="InterPro" id="IPR040357">
    <property type="entry name" value="Vma22/CCDC115"/>
</dbReference>
<name>A0ABR4HN33_9EURO</name>
<evidence type="ECO:0000313" key="5">
    <source>
        <dbReference type="Proteomes" id="UP001610334"/>
    </source>
</evidence>
<gene>
    <name evidence="4" type="ORF">BJX63DRAFT_128237</name>
</gene>
<dbReference type="Pfam" id="PF21730">
    <property type="entry name" value="Vma22_CCDC115"/>
    <property type="match status" value="2"/>
</dbReference>
<protein>
    <recommendedName>
        <fullName evidence="1">Vacuolar ATPase assembly protein VMA22</fullName>
    </recommendedName>
</protein>
<evidence type="ECO:0000256" key="3">
    <source>
        <dbReference type="SAM" id="MobiDB-lite"/>
    </source>
</evidence>
<dbReference type="Proteomes" id="UP001610334">
    <property type="component" value="Unassembled WGS sequence"/>
</dbReference>
<reference evidence="4 5" key="1">
    <citation type="submission" date="2024-07" db="EMBL/GenBank/DDBJ databases">
        <title>Section-level genome sequencing and comparative genomics of Aspergillus sections Usti and Cavernicolus.</title>
        <authorList>
            <consortium name="Lawrence Berkeley National Laboratory"/>
            <person name="Nybo J.L."/>
            <person name="Vesth T.C."/>
            <person name="Theobald S."/>
            <person name="Frisvad J.C."/>
            <person name="Larsen T.O."/>
            <person name="Kjaerboelling I."/>
            <person name="Rothschild-Mancinelli K."/>
            <person name="Lyhne E.K."/>
            <person name="Kogle M.E."/>
            <person name="Barry K."/>
            <person name="Clum A."/>
            <person name="Na H."/>
            <person name="Ledsgaard L."/>
            <person name="Lin J."/>
            <person name="Lipzen A."/>
            <person name="Kuo A."/>
            <person name="Riley R."/>
            <person name="Mondo S."/>
            <person name="Labutti K."/>
            <person name="Haridas S."/>
            <person name="Pangalinan J."/>
            <person name="Salamov A.A."/>
            <person name="Simmons B.A."/>
            <person name="Magnuson J.K."/>
            <person name="Chen J."/>
            <person name="Drula E."/>
            <person name="Henrissat B."/>
            <person name="Wiebenga A."/>
            <person name="Lubbers R.J."/>
            <person name="Gomes A.C."/>
            <person name="Makela M.R."/>
            <person name="Stajich J."/>
            <person name="Grigoriev I.V."/>
            <person name="Mortensen U.H."/>
            <person name="De Vries R.P."/>
            <person name="Baker S.E."/>
            <person name="Andersen M.R."/>
        </authorList>
    </citation>
    <scope>NUCLEOTIDE SEQUENCE [LARGE SCALE GENOMIC DNA]</scope>
    <source>
        <strain evidence="4 5">CBS 588.65</strain>
    </source>
</reference>
<keyword evidence="2" id="KW-0175">Coiled coil</keyword>
<organism evidence="4 5">
    <name type="scientific">Aspergillus granulosus</name>
    <dbReference type="NCBI Taxonomy" id="176169"/>
    <lineage>
        <taxon>Eukaryota</taxon>
        <taxon>Fungi</taxon>
        <taxon>Dikarya</taxon>
        <taxon>Ascomycota</taxon>
        <taxon>Pezizomycotina</taxon>
        <taxon>Eurotiomycetes</taxon>
        <taxon>Eurotiomycetidae</taxon>
        <taxon>Eurotiales</taxon>
        <taxon>Aspergillaceae</taxon>
        <taxon>Aspergillus</taxon>
        <taxon>Aspergillus subgen. Nidulantes</taxon>
    </lineage>
</organism>
<accession>A0ABR4HN33</accession>
<feature type="coiled-coil region" evidence="2">
    <location>
        <begin position="19"/>
        <end position="49"/>
    </location>
</feature>
<keyword evidence="5" id="KW-1185">Reference proteome</keyword>
<proteinExistence type="predicted"/>
<evidence type="ECO:0000256" key="1">
    <source>
        <dbReference type="ARBA" id="ARBA00093634"/>
    </source>
</evidence>